<keyword evidence="4" id="KW-0175">Coiled coil</keyword>
<proteinExistence type="inferred from homology"/>
<dbReference type="InterPro" id="IPR016898">
    <property type="entry name" value="Polyphosphate_phosphotransfera"/>
</dbReference>
<feature type="domain" description="Polyphosphate kinase-2-related" evidence="5">
    <location>
        <begin position="35"/>
        <end position="260"/>
    </location>
</feature>
<accession>A0A934R8R3</accession>
<comment type="similarity">
    <text evidence="1">Belongs to the polyphosphate kinase 2 (PPK2) family. Class I subfamily.</text>
</comment>
<sequence>MPVIGALERYGVRPGTRLDLQKVDSSEKSLYLGANKSESEMQLDELQVQLQGLQKKLYAQNKHRILVVMQAMDTGGKDGCIKDVFSRIDPQGIHVCSFKKPSEEELAHDFLWRVHAKVPSTGQLVIFNRSHYEDIIAVRVKKIYPEQVWKRRQRHVVEFERMLAEEGTTIVKIFLHISKDEQKKRLQARLDNPAKHWKIHPDDLVDRARWDDFMGAYEDIITETSTEYAPWYVVPADRKWYRNLCVARIMLDTLKKLNMEFPPINWDPATVRIQD</sequence>
<dbReference type="EMBL" id="JAENIK010000013">
    <property type="protein sequence ID" value="MBK1818387.1"/>
    <property type="molecule type" value="Genomic_DNA"/>
</dbReference>
<dbReference type="Gene3D" id="3.40.50.300">
    <property type="entry name" value="P-loop containing nucleotide triphosphate hydrolases"/>
    <property type="match status" value="1"/>
</dbReference>
<keyword evidence="2" id="KW-0808">Transferase</keyword>
<dbReference type="Proteomes" id="UP000600139">
    <property type="component" value="Unassembled WGS sequence"/>
</dbReference>
<name>A0A934R8R3_9BACT</name>
<dbReference type="AlphaFoldDB" id="A0A934R8R3"/>
<organism evidence="6 7">
    <name type="scientific">Luteolibacter yonseiensis</name>
    <dbReference type="NCBI Taxonomy" id="1144680"/>
    <lineage>
        <taxon>Bacteria</taxon>
        <taxon>Pseudomonadati</taxon>
        <taxon>Verrucomicrobiota</taxon>
        <taxon>Verrucomicrobiia</taxon>
        <taxon>Verrucomicrobiales</taxon>
        <taxon>Verrucomicrobiaceae</taxon>
        <taxon>Luteolibacter</taxon>
    </lineage>
</organism>
<dbReference type="InterPro" id="IPR027417">
    <property type="entry name" value="P-loop_NTPase"/>
</dbReference>
<gene>
    <name evidence="6" type="ORF">JIN84_22400</name>
</gene>
<dbReference type="InterPro" id="IPR022300">
    <property type="entry name" value="PPK2-rel_1"/>
</dbReference>
<dbReference type="Pfam" id="PF03976">
    <property type="entry name" value="PPK2"/>
    <property type="match status" value="1"/>
</dbReference>
<evidence type="ECO:0000313" key="6">
    <source>
        <dbReference type="EMBL" id="MBK1818387.1"/>
    </source>
</evidence>
<evidence type="ECO:0000256" key="1">
    <source>
        <dbReference type="ARBA" id="ARBA00009924"/>
    </source>
</evidence>
<dbReference type="GO" id="GO:0006797">
    <property type="term" value="P:polyphosphate metabolic process"/>
    <property type="evidence" value="ECO:0007669"/>
    <property type="project" value="InterPro"/>
</dbReference>
<dbReference type="PIRSF" id="PIRSF028756">
    <property type="entry name" value="PPK2_prd"/>
    <property type="match status" value="1"/>
</dbReference>
<keyword evidence="7" id="KW-1185">Reference proteome</keyword>
<evidence type="ECO:0000256" key="4">
    <source>
        <dbReference type="SAM" id="Coils"/>
    </source>
</evidence>
<evidence type="ECO:0000313" key="7">
    <source>
        <dbReference type="Proteomes" id="UP000600139"/>
    </source>
</evidence>
<dbReference type="GO" id="GO:0008976">
    <property type="term" value="F:polyphosphate kinase activity"/>
    <property type="evidence" value="ECO:0007669"/>
    <property type="project" value="InterPro"/>
</dbReference>
<dbReference type="RefSeq" id="WP_200353334.1">
    <property type="nucleotide sequence ID" value="NZ_BAABHZ010000002.1"/>
</dbReference>
<dbReference type="SUPFAM" id="SSF52540">
    <property type="entry name" value="P-loop containing nucleoside triphosphate hydrolases"/>
    <property type="match status" value="1"/>
</dbReference>
<reference evidence="6" key="1">
    <citation type="submission" date="2021-01" db="EMBL/GenBank/DDBJ databases">
        <title>Modified the classification status of verrucomicrobia.</title>
        <authorList>
            <person name="Feng X."/>
        </authorList>
    </citation>
    <scope>NUCLEOTIDE SEQUENCE</scope>
    <source>
        <strain evidence="6">JCM 18052</strain>
    </source>
</reference>
<dbReference type="PANTHER" id="PTHR34383:SF3">
    <property type="entry name" value="POLYPHOSPHATE:AMP PHOSPHOTRANSFERASE"/>
    <property type="match status" value="1"/>
</dbReference>
<dbReference type="PANTHER" id="PTHR34383">
    <property type="entry name" value="POLYPHOSPHATE:AMP PHOSPHOTRANSFERASE-RELATED"/>
    <property type="match status" value="1"/>
</dbReference>
<dbReference type="InterPro" id="IPR022488">
    <property type="entry name" value="PPK2-related"/>
</dbReference>
<evidence type="ECO:0000256" key="3">
    <source>
        <dbReference type="ARBA" id="ARBA00022777"/>
    </source>
</evidence>
<protein>
    <submittedName>
        <fullName evidence="6">Polyphosphate kinase 2 family protein</fullName>
    </submittedName>
</protein>
<dbReference type="NCBIfam" id="TIGR03709">
    <property type="entry name" value="PPK2_rel_1"/>
    <property type="match status" value="1"/>
</dbReference>
<keyword evidence="3 6" id="KW-0418">Kinase</keyword>
<comment type="caution">
    <text evidence="6">The sequence shown here is derived from an EMBL/GenBank/DDBJ whole genome shotgun (WGS) entry which is preliminary data.</text>
</comment>
<feature type="coiled-coil region" evidence="4">
    <location>
        <begin position="36"/>
        <end position="63"/>
    </location>
</feature>
<evidence type="ECO:0000256" key="2">
    <source>
        <dbReference type="ARBA" id="ARBA00022679"/>
    </source>
</evidence>
<evidence type="ECO:0000259" key="5">
    <source>
        <dbReference type="Pfam" id="PF03976"/>
    </source>
</evidence>